<evidence type="ECO:0000256" key="13">
    <source>
        <dbReference type="PIRSR" id="PIRSR600269-51"/>
    </source>
</evidence>
<feature type="domain" description="Copper amine oxidase N3-terminal" evidence="17">
    <location>
        <begin position="142"/>
        <end position="233"/>
    </location>
</feature>
<dbReference type="InterPro" id="IPR016182">
    <property type="entry name" value="Cu_amine_oxidase_N-reg"/>
</dbReference>
<keyword evidence="9 14" id="KW-0186">Copper</keyword>
<dbReference type="Pfam" id="PF01179">
    <property type="entry name" value="Cu_amine_oxid"/>
    <property type="match status" value="1"/>
</dbReference>
<name>A0A4Y7PZK8_9AGAM</name>
<dbReference type="GO" id="GO:0005507">
    <property type="term" value="F:copper ion binding"/>
    <property type="evidence" value="ECO:0007669"/>
    <property type="project" value="InterPro"/>
</dbReference>
<evidence type="ECO:0000256" key="9">
    <source>
        <dbReference type="ARBA" id="ARBA00023008"/>
    </source>
</evidence>
<dbReference type="SUPFAM" id="SSF49998">
    <property type="entry name" value="Amine oxidase catalytic domain"/>
    <property type="match status" value="1"/>
</dbReference>
<dbReference type="Pfam" id="PF02728">
    <property type="entry name" value="Cu_amine_oxidN3"/>
    <property type="match status" value="1"/>
</dbReference>
<comment type="catalytic activity">
    <reaction evidence="11">
        <text>a primary methyl amine + O2 + H2O = an aldehyde + H2O2 + NH4(+)</text>
        <dbReference type="Rhea" id="RHEA:16153"/>
        <dbReference type="ChEBI" id="CHEBI:15377"/>
        <dbReference type="ChEBI" id="CHEBI:15379"/>
        <dbReference type="ChEBI" id="CHEBI:16240"/>
        <dbReference type="ChEBI" id="CHEBI:17478"/>
        <dbReference type="ChEBI" id="CHEBI:28938"/>
        <dbReference type="ChEBI" id="CHEBI:228804"/>
        <dbReference type="EC" id="1.4.3.21"/>
    </reaction>
</comment>
<evidence type="ECO:0000313" key="18">
    <source>
        <dbReference type="EMBL" id="TDL20438.1"/>
    </source>
</evidence>
<comment type="cofactor">
    <cofactor evidence="1">
        <name>Cu cation</name>
        <dbReference type="ChEBI" id="CHEBI:23378"/>
    </cofactor>
</comment>
<feature type="modified residue" description="2',4',5'-topaquinone" evidence="13">
    <location>
        <position position="459"/>
    </location>
</feature>
<feature type="domain" description="Copper amine oxidase catalytic" evidence="16">
    <location>
        <begin position="297"/>
        <end position="713"/>
    </location>
</feature>
<evidence type="ECO:0000256" key="15">
    <source>
        <dbReference type="SAM" id="MobiDB-lite"/>
    </source>
</evidence>
<keyword evidence="8 14" id="KW-0560">Oxidoreductase</keyword>
<comment type="subunit">
    <text evidence="5">Homodimer.</text>
</comment>
<keyword evidence="19" id="KW-1185">Reference proteome</keyword>
<dbReference type="AlphaFoldDB" id="A0A4Y7PZK8"/>
<feature type="active site" description="Proton acceptor" evidence="12">
    <location>
        <position position="374"/>
    </location>
</feature>
<dbReference type="PANTHER" id="PTHR10638">
    <property type="entry name" value="COPPER AMINE OXIDASE"/>
    <property type="match status" value="1"/>
</dbReference>
<evidence type="ECO:0000256" key="10">
    <source>
        <dbReference type="ARBA" id="ARBA00023211"/>
    </source>
</evidence>
<sequence length="747" mass="82462">MAPVAEIPQTTEAHVPATATGALKTPRVGATLASHPLDPLSPDEIAAVSLAIRKYVAKETTIKAVKFITSSIIPPPKKDVLAILGIPSEPGKAPGVPKEYSRRGEVDFIDLVTGDAHNVNLTFKGSEWIIDTIEQLPEGTQPQISVEELIAAEQAIRDDPRVQALAKDVGILPEQIHADGWSIGYDDRFPKSVRVQQGLLFARFSKHDNLYAHPMDFIPVLDSNSMKVIHVDFPPHRDASSKLSTESTAPPPISEDPVTASKRDRIAPPKEAFDFLPDLIAQKEGESYKIRNDIKPLHVVQPEGVSFKIKGHELEWQKWKMHIAFSHREGIAISTITYNDNGEVRPIFYRLSLAEMVVPYAAPEFPHPRKFAFDAGEYGMGTMANDLTLGCDCLGQIHYLPGAFIGHDGSAIQIKNAICIHEEDAGLLWKHTDYRPGGRSQAARSRRLVVSMCCTLANYEYIWNYFFYQDGSIEFEIRLTGILQVYVKNPTEPNPFGTTVAPQINAHYHQHLFSLRVDPMVDGLNNSVIESDVIPLPNAPTGSVENFAGNAFIVQEKTLKVANEGARDFDYELDRRWRIVNPARTHYSSGAAPGYVIGMKGGATKLLARPDGWAARRAAFATKTLWVLPDKEGPNGGKVWPAGKYVPQTREEPEDSVGGWSRGAENIENDDILLFLTIGTTHIPRPEDWPVMPVDHLRVTFKPQSFFKMNPSLDVPTAKDPHSKAAFDDGVHDQHQNGANGGTCCGN</sequence>
<dbReference type="OrthoDB" id="5379943at2759"/>
<evidence type="ECO:0000256" key="7">
    <source>
        <dbReference type="ARBA" id="ARBA00022772"/>
    </source>
</evidence>
<dbReference type="GO" id="GO:0009308">
    <property type="term" value="P:amine metabolic process"/>
    <property type="evidence" value="ECO:0007669"/>
    <property type="project" value="UniProtKB-UniRule"/>
</dbReference>
<comment type="cofactor">
    <cofactor evidence="2">
        <name>Mn(2+)</name>
        <dbReference type="ChEBI" id="CHEBI:29035"/>
    </cofactor>
</comment>
<dbReference type="Proteomes" id="UP000294933">
    <property type="component" value="Unassembled WGS sequence"/>
</dbReference>
<accession>A0A4Y7PZK8</accession>
<evidence type="ECO:0000256" key="5">
    <source>
        <dbReference type="ARBA" id="ARBA00011738"/>
    </source>
</evidence>
<evidence type="ECO:0000256" key="8">
    <source>
        <dbReference type="ARBA" id="ARBA00023002"/>
    </source>
</evidence>
<proteinExistence type="inferred from homology"/>
<dbReference type="GO" id="GO:0008131">
    <property type="term" value="F:primary methylamine oxidase activity"/>
    <property type="evidence" value="ECO:0007669"/>
    <property type="project" value="UniProtKB-EC"/>
</dbReference>
<feature type="active site" description="Schiff-base intermediate with substrate; via topaquinone" evidence="12">
    <location>
        <position position="459"/>
    </location>
</feature>
<dbReference type="InterPro" id="IPR015802">
    <property type="entry name" value="Cu_amine_oxidase_N3"/>
</dbReference>
<dbReference type="InterPro" id="IPR036460">
    <property type="entry name" value="Cu_amine_oxidase_C_sf"/>
</dbReference>
<dbReference type="PANTHER" id="PTHR10638:SF86">
    <property type="entry name" value="COPPER AMINE OXIDASE 1-RELATED"/>
    <property type="match status" value="1"/>
</dbReference>
<dbReference type="SUPFAM" id="SSF54416">
    <property type="entry name" value="Amine oxidase N-terminal region"/>
    <property type="match status" value="2"/>
</dbReference>
<protein>
    <recommendedName>
        <fullName evidence="14">Amine oxidase</fullName>
        <ecNumber evidence="14">1.4.3.-</ecNumber>
    </recommendedName>
</protein>
<dbReference type="InterPro" id="IPR049947">
    <property type="entry name" value="Cu_Am_Ox_Cu-bd"/>
</dbReference>
<evidence type="ECO:0000256" key="6">
    <source>
        <dbReference type="ARBA" id="ARBA00022723"/>
    </source>
</evidence>
<dbReference type="GO" id="GO:0048038">
    <property type="term" value="F:quinone binding"/>
    <property type="evidence" value="ECO:0007669"/>
    <property type="project" value="InterPro"/>
</dbReference>
<evidence type="ECO:0000313" key="19">
    <source>
        <dbReference type="Proteomes" id="UP000294933"/>
    </source>
</evidence>
<evidence type="ECO:0000256" key="2">
    <source>
        <dbReference type="ARBA" id="ARBA00001936"/>
    </source>
</evidence>
<evidence type="ECO:0000256" key="12">
    <source>
        <dbReference type="PIRSR" id="PIRSR600269-50"/>
    </source>
</evidence>
<comment type="cofactor">
    <cofactor evidence="14">
        <name>Cu cation</name>
        <dbReference type="ChEBI" id="CHEBI:23378"/>
    </cofactor>
    <text evidence="14">Contains 1 topaquinone per subunit.</text>
</comment>
<comment type="cofactor">
    <cofactor evidence="3">
        <name>Zn(2+)</name>
        <dbReference type="ChEBI" id="CHEBI:29105"/>
    </cofactor>
</comment>
<dbReference type="Gene3D" id="3.10.450.40">
    <property type="match status" value="2"/>
</dbReference>
<evidence type="ECO:0000259" key="17">
    <source>
        <dbReference type="Pfam" id="PF02728"/>
    </source>
</evidence>
<evidence type="ECO:0000256" key="11">
    <source>
        <dbReference type="ARBA" id="ARBA00048032"/>
    </source>
</evidence>
<dbReference type="PROSITE" id="PS01165">
    <property type="entry name" value="COPPER_AMINE_OXID_2"/>
    <property type="match status" value="1"/>
</dbReference>
<feature type="region of interest" description="Disordered" evidence="15">
    <location>
        <begin position="239"/>
        <end position="263"/>
    </location>
</feature>
<evidence type="ECO:0000256" key="4">
    <source>
        <dbReference type="ARBA" id="ARBA00007983"/>
    </source>
</evidence>
<evidence type="ECO:0000256" key="1">
    <source>
        <dbReference type="ARBA" id="ARBA00001935"/>
    </source>
</evidence>
<evidence type="ECO:0000259" key="16">
    <source>
        <dbReference type="Pfam" id="PF01179"/>
    </source>
</evidence>
<dbReference type="EMBL" id="ML170188">
    <property type="protein sequence ID" value="TDL20438.1"/>
    <property type="molecule type" value="Genomic_DNA"/>
</dbReference>
<dbReference type="Gene3D" id="2.70.98.20">
    <property type="entry name" value="Copper amine oxidase, catalytic domain"/>
    <property type="match status" value="1"/>
</dbReference>
<comment type="PTM">
    <text evidence="13 14">Topaquinone (TPQ) is generated by copper-dependent autoxidation of a specific tyrosyl residue.</text>
</comment>
<dbReference type="InterPro" id="IPR015798">
    <property type="entry name" value="Cu_amine_oxidase_C"/>
</dbReference>
<feature type="region of interest" description="Disordered" evidence="15">
    <location>
        <begin position="638"/>
        <end position="663"/>
    </location>
</feature>
<dbReference type="STRING" id="50990.A0A4Y7PZK8"/>
<keyword evidence="7 12" id="KW-0801">TPQ</keyword>
<gene>
    <name evidence="18" type="ORF">BD410DRAFT_790948</name>
</gene>
<organism evidence="18 19">
    <name type="scientific">Rickenella mellea</name>
    <dbReference type="NCBI Taxonomy" id="50990"/>
    <lineage>
        <taxon>Eukaryota</taxon>
        <taxon>Fungi</taxon>
        <taxon>Dikarya</taxon>
        <taxon>Basidiomycota</taxon>
        <taxon>Agaricomycotina</taxon>
        <taxon>Agaricomycetes</taxon>
        <taxon>Hymenochaetales</taxon>
        <taxon>Rickenellaceae</taxon>
        <taxon>Rickenella</taxon>
    </lineage>
</organism>
<comment type="similarity">
    <text evidence="4 14">Belongs to the copper/topaquinone oxidase family.</text>
</comment>
<keyword evidence="6 14" id="KW-0479">Metal-binding</keyword>
<dbReference type="InterPro" id="IPR000269">
    <property type="entry name" value="Cu_amine_oxidase"/>
</dbReference>
<evidence type="ECO:0000256" key="3">
    <source>
        <dbReference type="ARBA" id="ARBA00001947"/>
    </source>
</evidence>
<evidence type="ECO:0000256" key="14">
    <source>
        <dbReference type="RuleBase" id="RU000672"/>
    </source>
</evidence>
<dbReference type="EC" id="1.4.3.-" evidence="14"/>
<dbReference type="InterPro" id="IPR049948">
    <property type="entry name" value="Cu_Am_ox_TPQ-bd"/>
</dbReference>
<reference evidence="18 19" key="1">
    <citation type="submission" date="2018-06" db="EMBL/GenBank/DDBJ databases">
        <title>A transcriptomic atlas of mushroom development highlights an independent origin of complex multicellularity.</title>
        <authorList>
            <consortium name="DOE Joint Genome Institute"/>
            <person name="Krizsan K."/>
            <person name="Almasi E."/>
            <person name="Merenyi Z."/>
            <person name="Sahu N."/>
            <person name="Viragh M."/>
            <person name="Koszo T."/>
            <person name="Mondo S."/>
            <person name="Kiss B."/>
            <person name="Balint B."/>
            <person name="Kues U."/>
            <person name="Barry K."/>
            <person name="Hegedus J.C."/>
            <person name="Henrissat B."/>
            <person name="Johnson J."/>
            <person name="Lipzen A."/>
            <person name="Ohm R."/>
            <person name="Nagy I."/>
            <person name="Pangilinan J."/>
            <person name="Yan J."/>
            <person name="Xiong Y."/>
            <person name="Grigoriev I.V."/>
            <person name="Hibbett D.S."/>
            <person name="Nagy L.G."/>
        </authorList>
    </citation>
    <scope>NUCLEOTIDE SEQUENCE [LARGE SCALE GENOMIC DNA]</scope>
    <source>
        <strain evidence="18 19">SZMC22713</strain>
    </source>
</reference>
<keyword evidence="10" id="KW-0464">Manganese</keyword>
<dbReference type="VEuPathDB" id="FungiDB:BD410DRAFT_790948"/>
<dbReference type="PROSITE" id="PS01164">
    <property type="entry name" value="COPPER_AMINE_OXID_1"/>
    <property type="match status" value="1"/>
</dbReference>